<dbReference type="EMBL" id="SJPN01000004">
    <property type="protein sequence ID" value="TWU02434.1"/>
    <property type="molecule type" value="Genomic_DNA"/>
</dbReference>
<keyword evidence="10" id="KW-1185">Reference proteome</keyword>
<evidence type="ECO:0000256" key="1">
    <source>
        <dbReference type="ARBA" id="ARBA00001947"/>
    </source>
</evidence>
<dbReference type="EC" id="3.4.17.11" evidence="9"/>
<organism evidence="9 10">
    <name type="scientific">Stieleria varia</name>
    <dbReference type="NCBI Taxonomy" id="2528005"/>
    <lineage>
        <taxon>Bacteria</taxon>
        <taxon>Pseudomonadati</taxon>
        <taxon>Planctomycetota</taxon>
        <taxon>Planctomycetia</taxon>
        <taxon>Pirellulales</taxon>
        <taxon>Pirellulaceae</taxon>
        <taxon>Stieleria</taxon>
    </lineage>
</organism>
<gene>
    <name evidence="9" type="primary">cpg2</name>
    <name evidence="9" type="ORF">Pla52n_34840</name>
</gene>
<feature type="binding site" evidence="7">
    <location>
        <position position="115"/>
    </location>
    <ligand>
        <name>Zn(2+)</name>
        <dbReference type="ChEBI" id="CHEBI:29105"/>
        <label>1</label>
    </ligand>
</feature>
<reference evidence="9 10" key="1">
    <citation type="submission" date="2019-02" db="EMBL/GenBank/DDBJ databases">
        <title>Deep-cultivation of Planctomycetes and their phenomic and genomic characterization uncovers novel biology.</title>
        <authorList>
            <person name="Wiegand S."/>
            <person name="Jogler M."/>
            <person name="Boedeker C."/>
            <person name="Pinto D."/>
            <person name="Vollmers J."/>
            <person name="Rivas-Marin E."/>
            <person name="Kohn T."/>
            <person name="Peeters S.H."/>
            <person name="Heuer A."/>
            <person name="Rast P."/>
            <person name="Oberbeckmann S."/>
            <person name="Bunk B."/>
            <person name="Jeske O."/>
            <person name="Meyerdierks A."/>
            <person name="Storesund J.E."/>
            <person name="Kallscheuer N."/>
            <person name="Luecker S."/>
            <person name="Lage O.M."/>
            <person name="Pohl T."/>
            <person name="Merkel B.J."/>
            <person name="Hornburger P."/>
            <person name="Mueller R.-W."/>
            <person name="Bruemmer F."/>
            <person name="Labrenz M."/>
            <person name="Spormann A.M."/>
            <person name="Op Den Camp H."/>
            <person name="Overmann J."/>
            <person name="Amann R."/>
            <person name="Jetten M.S.M."/>
            <person name="Mascher T."/>
            <person name="Medema M.H."/>
            <person name="Devos D.P."/>
            <person name="Kaster A.-K."/>
            <person name="Ovreas L."/>
            <person name="Rohde M."/>
            <person name="Galperin M.Y."/>
            <person name="Jogler C."/>
        </authorList>
    </citation>
    <scope>NUCLEOTIDE SEQUENCE [LARGE SCALE GENOMIC DNA]</scope>
    <source>
        <strain evidence="9 10">Pla52n</strain>
    </source>
</reference>
<dbReference type="AlphaFoldDB" id="A0A5C6AWD0"/>
<keyword evidence="4" id="KW-0862">Zinc</keyword>
<evidence type="ECO:0000256" key="7">
    <source>
        <dbReference type="PIRSR" id="PIRSR001123-2"/>
    </source>
</evidence>
<evidence type="ECO:0000256" key="3">
    <source>
        <dbReference type="ARBA" id="ARBA00022801"/>
    </source>
</evidence>
<sequence>MSEIEVNKTAALERFLSLTAIRGGSGDEKAVAEAIAGLLIAGDCDPSWIQTDDANTRTKLKGNTGNLIVKLPGRGSGPITMLSAHMDTVPICLGSQPEVRGDEVHSSAPTGLGADDRSGCAAILTAALERLAVGEEQFAPAVIVFIIQEEIGLHGARHLSTEMVGTVDRAFNFDGGSLDKVTTGAIGGERMDIRLSGIPAHAGVAPENGASAIVMAARAIESLDRRGWLGKVENEFGVGTANVGVIHGGDATNVVTPEVSLRAEARSHDSEMRTRIVGEIRSAFETAAAEVTNAAGHSGTCEFQSQVDYEAFALPEDHPSIQAAEKALLRIGRSPYRAIANGGLDANWLFRHGIAAVTMGCGQKNIHTADERLELPDFYGACQVATHLITE</sequence>
<keyword evidence="9" id="KW-0645">Protease</keyword>
<comment type="similarity">
    <text evidence="5">Belongs to the peptidase M42 family.</text>
</comment>
<evidence type="ECO:0000256" key="5">
    <source>
        <dbReference type="PIRNR" id="PIRNR001123"/>
    </source>
</evidence>
<dbReference type="InterPro" id="IPR011650">
    <property type="entry name" value="Peptidase_M20_dimer"/>
</dbReference>
<dbReference type="InterPro" id="IPR036264">
    <property type="entry name" value="Bact_exopeptidase_dim_dom"/>
</dbReference>
<feature type="active site" description="Proton acceptor" evidence="6">
    <location>
        <position position="149"/>
    </location>
</feature>
<dbReference type="Pfam" id="PF01546">
    <property type="entry name" value="Peptidase_M20"/>
    <property type="match status" value="1"/>
</dbReference>
<dbReference type="Gene3D" id="3.30.70.360">
    <property type="match status" value="1"/>
</dbReference>
<dbReference type="InterPro" id="IPR002933">
    <property type="entry name" value="Peptidase_M20"/>
</dbReference>
<protein>
    <submittedName>
        <fullName evidence="9">Carboxypeptidase G2</fullName>
        <ecNumber evidence="9">3.4.17.11</ecNumber>
    </submittedName>
</protein>
<evidence type="ECO:0000256" key="4">
    <source>
        <dbReference type="ARBA" id="ARBA00022833"/>
    </source>
</evidence>
<evidence type="ECO:0000259" key="8">
    <source>
        <dbReference type="Pfam" id="PF07687"/>
    </source>
</evidence>
<dbReference type="RefSeq" id="WP_146520766.1">
    <property type="nucleotide sequence ID" value="NZ_CP151726.1"/>
</dbReference>
<dbReference type="SUPFAM" id="SSF53187">
    <property type="entry name" value="Zn-dependent exopeptidases"/>
    <property type="match status" value="1"/>
</dbReference>
<feature type="binding site" evidence="7">
    <location>
        <position position="150"/>
    </location>
    <ligand>
        <name>Zn(2+)</name>
        <dbReference type="ChEBI" id="CHEBI:29105"/>
        <label>2</label>
    </ligand>
</feature>
<feature type="domain" description="Peptidase M20 dimerisation" evidence="8">
    <location>
        <begin position="191"/>
        <end position="290"/>
    </location>
</feature>
<comment type="cofactor">
    <cofactor evidence="1">
        <name>Zn(2+)</name>
        <dbReference type="ChEBI" id="CHEBI:29105"/>
    </cofactor>
</comment>
<evidence type="ECO:0000256" key="6">
    <source>
        <dbReference type="PIRSR" id="PIRSR001123-1"/>
    </source>
</evidence>
<evidence type="ECO:0000313" key="9">
    <source>
        <dbReference type="EMBL" id="TWU02434.1"/>
    </source>
</evidence>
<comment type="cofactor">
    <cofactor evidence="7">
        <name>a divalent metal cation</name>
        <dbReference type="ChEBI" id="CHEBI:60240"/>
    </cofactor>
    <text evidence="7">Binds 2 divalent metal cations per subunit.</text>
</comment>
<dbReference type="InterPro" id="IPR008007">
    <property type="entry name" value="Peptidase_M42"/>
</dbReference>
<name>A0A5C6AWD0_9BACT</name>
<evidence type="ECO:0000256" key="2">
    <source>
        <dbReference type="ARBA" id="ARBA00022723"/>
    </source>
</evidence>
<dbReference type="SUPFAM" id="SSF55031">
    <property type="entry name" value="Bacterial exopeptidase dimerisation domain"/>
    <property type="match status" value="1"/>
</dbReference>
<evidence type="ECO:0000313" key="10">
    <source>
        <dbReference type="Proteomes" id="UP000320176"/>
    </source>
</evidence>
<dbReference type="Proteomes" id="UP000320176">
    <property type="component" value="Unassembled WGS sequence"/>
</dbReference>
<dbReference type="GO" id="GO:0004177">
    <property type="term" value="F:aminopeptidase activity"/>
    <property type="evidence" value="ECO:0007669"/>
    <property type="project" value="UniProtKB-UniRule"/>
</dbReference>
<dbReference type="Pfam" id="PF07687">
    <property type="entry name" value="M20_dimer"/>
    <property type="match status" value="1"/>
</dbReference>
<keyword evidence="2 7" id="KW-0479">Metal-binding</keyword>
<dbReference type="GO" id="GO:0046872">
    <property type="term" value="F:metal ion binding"/>
    <property type="evidence" value="ECO:0007669"/>
    <property type="project" value="UniProtKB-UniRule"/>
</dbReference>
<keyword evidence="3 9" id="KW-0378">Hydrolase</keyword>
<dbReference type="PANTHER" id="PTHR42994:SF2">
    <property type="entry name" value="PEPTIDASE"/>
    <property type="match status" value="1"/>
</dbReference>
<dbReference type="Gene3D" id="3.40.630.10">
    <property type="entry name" value="Zn peptidases"/>
    <property type="match status" value="1"/>
</dbReference>
<comment type="caution">
    <text evidence="9">The sequence shown here is derived from an EMBL/GenBank/DDBJ whole genome shotgun (WGS) entry which is preliminary data.</text>
</comment>
<feature type="binding site" evidence="7">
    <location>
        <position position="115"/>
    </location>
    <ligand>
        <name>Zn(2+)</name>
        <dbReference type="ChEBI" id="CHEBI:29105"/>
        <label>2</label>
    </ligand>
</feature>
<accession>A0A5C6AWD0</accession>
<dbReference type="PANTHER" id="PTHR42994">
    <property type="entry name" value="PEPTIDASE T"/>
    <property type="match status" value="1"/>
</dbReference>
<proteinExistence type="inferred from homology"/>
<dbReference type="PIRSF" id="PIRSF001123">
    <property type="entry name" value="PepA_GA"/>
    <property type="match status" value="1"/>
</dbReference>
<dbReference type="OrthoDB" id="9804934at2"/>
<keyword evidence="9" id="KW-0121">Carboxypeptidase</keyword>
<dbReference type="GO" id="GO:0004180">
    <property type="term" value="F:carboxypeptidase activity"/>
    <property type="evidence" value="ECO:0007669"/>
    <property type="project" value="UniProtKB-KW"/>
</dbReference>